<protein>
    <submittedName>
        <fullName evidence="2">Uncharacterized protein</fullName>
    </submittedName>
</protein>
<sequence>TKRMTRTRTPQYLTSNTGQGGDQGHLAAVRPWNL</sequence>
<organism evidence="2 3">
    <name type="scientific">Sus scrofa</name>
    <name type="common">Pig</name>
    <dbReference type="NCBI Taxonomy" id="9823"/>
    <lineage>
        <taxon>Eukaryota</taxon>
        <taxon>Metazoa</taxon>
        <taxon>Chordata</taxon>
        <taxon>Craniata</taxon>
        <taxon>Vertebrata</taxon>
        <taxon>Euteleostomi</taxon>
        <taxon>Mammalia</taxon>
        <taxon>Eutheria</taxon>
        <taxon>Laurasiatheria</taxon>
        <taxon>Artiodactyla</taxon>
        <taxon>Suina</taxon>
        <taxon>Suidae</taxon>
        <taxon>Sus</taxon>
    </lineage>
</organism>
<proteinExistence type="predicted"/>
<dbReference type="Proteomes" id="UP000694726">
    <property type="component" value="Unplaced"/>
</dbReference>
<dbReference type="AlphaFoldDB" id="A0A8D0JVT7"/>
<reference evidence="2" key="1">
    <citation type="submission" date="2025-08" db="UniProtKB">
        <authorList>
            <consortium name="Ensembl"/>
        </authorList>
    </citation>
    <scope>IDENTIFICATION</scope>
</reference>
<feature type="compositionally biased region" description="Polar residues" evidence="1">
    <location>
        <begin position="7"/>
        <end position="17"/>
    </location>
</feature>
<evidence type="ECO:0000313" key="2">
    <source>
        <dbReference type="Ensembl" id="ENSSSCP00015001775.1"/>
    </source>
</evidence>
<evidence type="ECO:0000313" key="3">
    <source>
        <dbReference type="Proteomes" id="UP000694726"/>
    </source>
</evidence>
<dbReference type="Ensembl" id="ENSSSCT00015004737.1">
    <property type="protein sequence ID" value="ENSSSCP00015001775.1"/>
    <property type="gene ID" value="ENSSSCG00015003645.1"/>
</dbReference>
<accession>A0A8D0JVT7</accession>
<evidence type="ECO:0000256" key="1">
    <source>
        <dbReference type="SAM" id="MobiDB-lite"/>
    </source>
</evidence>
<feature type="region of interest" description="Disordered" evidence="1">
    <location>
        <begin position="1"/>
        <end position="34"/>
    </location>
</feature>
<name>A0A8D0JVT7_PIG</name>